<accession>A0A645H0Q6</accession>
<evidence type="ECO:0000313" key="2">
    <source>
        <dbReference type="EMBL" id="MPN32056.1"/>
    </source>
</evidence>
<dbReference type="PANTHER" id="PTHR33525">
    <property type="match status" value="1"/>
</dbReference>
<reference evidence="2" key="1">
    <citation type="submission" date="2019-08" db="EMBL/GenBank/DDBJ databases">
        <authorList>
            <person name="Kucharzyk K."/>
            <person name="Murdoch R.W."/>
            <person name="Higgins S."/>
            <person name="Loffler F."/>
        </authorList>
    </citation>
    <scope>NUCLEOTIDE SEQUENCE</scope>
</reference>
<dbReference type="InterPro" id="IPR052340">
    <property type="entry name" value="RNase_Y/CdgJ"/>
</dbReference>
<dbReference type="PANTHER" id="PTHR33525:SF3">
    <property type="entry name" value="RIBONUCLEASE Y"/>
    <property type="match status" value="1"/>
</dbReference>
<dbReference type="PROSITE" id="PS51833">
    <property type="entry name" value="HDOD"/>
    <property type="match status" value="1"/>
</dbReference>
<name>A0A645H0Q6_9ZZZZ</name>
<comment type="caution">
    <text evidence="2">The sequence shown here is derived from an EMBL/GenBank/DDBJ whole genome shotgun (WGS) entry which is preliminary data.</text>
</comment>
<dbReference type="AlphaFoldDB" id="A0A645H0Q6"/>
<dbReference type="SUPFAM" id="SSF109604">
    <property type="entry name" value="HD-domain/PDEase-like"/>
    <property type="match status" value="1"/>
</dbReference>
<dbReference type="EMBL" id="VSSQ01083854">
    <property type="protein sequence ID" value="MPN32056.1"/>
    <property type="molecule type" value="Genomic_DNA"/>
</dbReference>
<protein>
    <recommendedName>
        <fullName evidence="1">HDOD domain-containing protein</fullName>
    </recommendedName>
</protein>
<dbReference type="InterPro" id="IPR013976">
    <property type="entry name" value="HDOD"/>
</dbReference>
<proteinExistence type="predicted"/>
<dbReference type="Gene3D" id="1.10.3210.10">
    <property type="entry name" value="Hypothetical protein af1432"/>
    <property type="match status" value="1"/>
</dbReference>
<feature type="domain" description="HDOD" evidence="1">
    <location>
        <begin position="1"/>
        <end position="147"/>
    </location>
</feature>
<sequence>MANSVVYNRSGRRSADLRGAVSRLGFNTLRTLTMAIVIGQMANMVRDPTHRALAARLWEHSVHVAALARVIASRVTRQDPETAFFAGIVHEIGGFYLIARAAAFPGLLESDLAAWVGEREAQVGRFVLHALDIPENVMNALEVLWSGYLAMPAASLGDTLLLADYLAPVESPLAELTGMGRRGMAAEIEQQVDGAELSAILADSADEVAALIASLKG</sequence>
<organism evidence="2">
    <name type="scientific">bioreactor metagenome</name>
    <dbReference type="NCBI Taxonomy" id="1076179"/>
    <lineage>
        <taxon>unclassified sequences</taxon>
        <taxon>metagenomes</taxon>
        <taxon>ecological metagenomes</taxon>
    </lineage>
</organism>
<evidence type="ECO:0000259" key="1">
    <source>
        <dbReference type="PROSITE" id="PS51833"/>
    </source>
</evidence>
<gene>
    <name evidence="2" type="ORF">SDC9_179532</name>
</gene>
<dbReference type="Pfam" id="PF08668">
    <property type="entry name" value="HDOD"/>
    <property type="match status" value="1"/>
</dbReference>